<dbReference type="PANTHER" id="PTHR23003">
    <property type="entry name" value="RNA RECOGNITION MOTIF RRM DOMAIN CONTAINING PROTEIN"/>
    <property type="match status" value="1"/>
</dbReference>
<name>G0U8S2_TRYVY</name>
<dbReference type="VEuPathDB" id="TriTrypDB:TvY486_1114860"/>
<dbReference type="AlphaFoldDB" id="G0U8S2"/>
<dbReference type="InterPro" id="IPR035979">
    <property type="entry name" value="RBD_domain_sf"/>
</dbReference>
<sequence length="232" mass="25138">MAPKAAAKAAPAKAAPPKPDAKKASAKPAAKAPAPKAPVKDPKPRAAPGSHSGVYVKNWGQGSVADIKGIFSSAGTVVSAQVRRRHYALVFFDSPAAVKKAIDLFNDKEVLGNVLTVVPAKTSPKPDPHEGSSVVFLSPIFRTSTTRKQILELFAGLKVLRLRTYRKNYAYVYLDSPAAALKVVKEKNGMEFRGKKLRVALSTRSLQKDKVRATRSRLLTDAHNFKKDSRKK</sequence>
<evidence type="ECO:0000256" key="2">
    <source>
        <dbReference type="PROSITE-ProRule" id="PRU00176"/>
    </source>
</evidence>
<dbReference type="SUPFAM" id="SSF54928">
    <property type="entry name" value="RNA-binding domain, RBD"/>
    <property type="match status" value="2"/>
</dbReference>
<feature type="domain" description="RRM" evidence="4">
    <location>
        <begin position="133"/>
        <end position="204"/>
    </location>
</feature>
<dbReference type="GO" id="GO:0003729">
    <property type="term" value="F:mRNA binding"/>
    <property type="evidence" value="ECO:0007669"/>
    <property type="project" value="TreeGrafter"/>
</dbReference>
<dbReference type="Pfam" id="PF00076">
    <property type="entry name" value="RRM_1"/>
    <property type="match status" value="2"/>
</dbReference>
<dbReference type="SMART" id="SM00360">
    <property type="entry name" value="RRM"/>
    <property type="match status" value="2"/>
</dbReference>
<protein>
    <submittedName>
        <fullName evidence="5">Putative RNA-binding protein (Putative nrbd1)</fullName>
    </submittedName>
</protein>
<dbReference type="InterPro" id="IPR050374">
    <property type="entry name" value="RRT5_SRSF_SR"/>
</dbReference>
<dbReference type="PROSITE" id="PS50102">
    <property type="entry name" value="RRM"/>
    <property type="match status" value="2"/>
</dbReference>
<dbReference type="EMBL" id="HE573027">
    <property type="protein sequence ID" value="CCC54002.1"/>
    <property type="molecule type" value="Genomic_DNA"/>
</dbReference>
<feature type="domain" description="RRM" evidence="4">
    <location>
        <begin position="52"/>
        <end position="122"/>
    </location>
</feature>
<feature type="compositionally biased region" description="Low complexity" evidence="3">
    <location>
        <begin position="1"/>
        <end position="15"/>
    </location>
</feature>
<dbReference type="InterPro" id="IPR000504">
    <property type="entry name" value="RRM_dom"/>
</dbReference>
<keyword evidence="1 2" id="KW-0694">RNA-binding</keyword>
<evidence type="ECO:0000313" key="5">
    <source>
        <dbReference type="EMBL" id="CCC54002.1"/>
    </source>
</evidence>
<dbReference type="CDD" id="cd21613">
    <property type="entry name" value="RRM1_KSRP"/>
    <property type="match status" value="1"/>
</dbReference>
<dbReference type="InterPro" id="IPR012677">
    <property type="entry name" value="Nucleotide-bd_a/b_plait_sf"/>
</dbReference>
<dbReference type="PANTHER" id="PTHR23003:SF55">
    <property type="entry name" value="RNA-BINDING PROTEIN"/>
    <property type="match status" value="1"/>
</dbReference>
<accession>G0U8S2</accession>
<dbReference type="GO" id="GO:0005737">
    <property type="term" value="C:cytoplasm"/>
    <property type="evidence" value="ECO:0007669"/>
    <property type="project" value="TreeGrafter"/>
</dbReference>
<evidence type="ECO:0000256" key="1">
    <source>
        <dbReference type="ARBA" id="ARBA00022884"/>
    </source>
</evidence>
<gene>
    <name evidence="5" type="ORF">TVY486_1114860</name>
</gene>
<reference evidence="5" key="1">
    <citation type="journal article" date="2012" name="Proc. Natl. Acad. Sci. U.S.A.">
        <title>Antigenic diversity is generated by distinct evolutionary mechanisms in African trypanosome species.</title>
        <authorList>
            <person name="Jackson A.P."/>
            <person name="Berry A."/>
            <person name="Aslett M."/>
            <person name="Allison H.C."/>
            <person name="Burton P."/>
            <person name="Vavrova-Anderson J."/>
            <person name="Brown R."/>
            <person name="Browne H."/>
            <person name="Corton N."/>
            <person name="Hauser H."/>
            <person name="Gamble J."/>
            <person name="Gilderthorp R."/>
            <person name="Marcello L."/>
            <person name="McQuillan J."/>
            <person name="Otto T.D."/>
            <person name="Quail M.A."/>
            <person name="Sanders M.J."/>
            <person name="van Tonder A."/>
            <person name="Ginger M.L."/>
            <person name="Field M.C."/>
            <person name="Barry J.D."/>
            <person name="Hertz-Fowler C."/>
            <person name="Berriman M."/>
        </authorList>
    </citation>
    <scope>NUCLEOTIDE SEQUENCE</scope>
    <source>
        <strain evidence="5">Y486</strain>
    </source>
</reference>
<proteinExistence type="predicted"/>
<dbReference type="GO" id="GO:0005634">
    <property type="term" value="C:nucleus"/>
    <property type="evidence" value="ECO:0007669"/>
    <property type="project" value="TreeGrafter"/>
</dbReference>
<evidence type="ECO:0000259" key="4">
    <source>
        <dbReference type="PROSITE" id="PS50102"/>
    </source>
</evidence>
<dbReference type="OMA" id="QRYAIVF"/>
<feature type="region of interest" description="Disordered" evidence="3">
    <location>
        <begin position="1"/>
        <end position="53"/>
    </location>
</feature>
<organism evidence="5">
    <name type="scientific">Trypanosoma vivax (strain Y486)</name>
    <dbReference type="NCBI Taxonomy" id="1055687"/>
    <lineage>
        <taxon>Eukaryota</taxon>
        <taxon>Discoba</taxon>
        <taxon>Euglenozoa</taxon>
        <taxon>Kinetoplastea</taxon>
        <taxon>Metakinetoplastina</taxon>
        <taxon>Trypanosomatida</taxon>
        <taxon>Trypanosomatidae</taxon>
        <taxon>Trypanosoma</taxon>
        <taxon>Duttonella</taxon>
    </lineage>
</organism>
<dbReference type="Gene3D" id="3.30.70.330">
    <property type="match status" value="2"/>
</dbReference>
<evidence type="ECO:0000256" key="3">
    <source>
        <dbReference type="SAM" id="MobiDB-lite"/>
    </source>
</evidence>